<organism evidence="2 3">
    <name type="scientific">Hymenobacter terrestris</name>
    <dbReference type="NCBI Taxonomy" id="2748310"/>
    <lineage>
        <taxon>Bacteria</taxon>
        <taxon>Pseudomonadati</taxon>
        <taxon>Bacteroidota</taxon>
        <taxon>Cytophagia</taxon>
        <taxon>Cytophagales</taxon>
        <taxon>Hymenobacteraceae</taxon>
        <taxon>Hymenobacter</taxon>
    </lineage>
</organism>
<evidence type="ECO:0000259" key="1">
    <source>
        <dbReference type="Pfam" id="PF14258"/>
    </source>
</evidence>
<proteinExistence type="predicted"/>
<name>A0ABX2QAS1_9BACT</name>
<dbReference type="Proteomes" id="UP000626554">
    <property type="component" value="Unassembled WGS sequence"/>
</dbReference>
<feature type="domain" description="DUF4350" evidence="1">
    <location>
        <begin position="88"/>
        <end position="259"/>
    </location>
</feature>
<keyword evidence="3" id="KW-1185">Reference proteome</keyword>
<dbReference type="EMBL" id="JABKAV010000116">
    <property type="protein sequence ID" value="NVO86774.1"/>
    <property type="molecule type" value="Genomic_DNA"/>
</dbReference>
<comment type="caution">
    <text evidence="2">The sequence shown here is derived from an EMBL/GenBank/DDBJ whole genome shotgun (WGS) entry which is preliminary data.</text>
</comment>
<dbReference type="InterPro" id="IPR025646">
    <property type="entry name" value="DUF4350"/>
</dbReference>
<gene>
    <name evidence="2" type="ORF">HW556_17970</name>
</gene>
<accession>A0ABX2QAS1</accession>
<sequence>MTRFRALLLGLVALFAAFVAVEYFRPQPTDWRPTFINRDKIPYGTYVLYDQLPALFPGQPVSAVRLPIANQLLPGLGADANPDTTISATAPALRPGRASYLFINDGFFCSPLDQDALLRYAAQGSHVLLTGEKISGGLLDSLRLELRPVLELDELLQQRLRRRGGLPAGGSAQARTNTLTLVNPPAGSARSYPFPATEVAYFFRATAGSRATVLAHDARRRPVLVRVPVGRGAILLSSTPAVFSNLRLLRPATAGFAFAALSVLPAGQPVFWDEYQKQGPLGEQSLLRVLAAHEPLRWALWTGLAGLALFVLFEARRRQRIIPIIRPLPNTTLLFTSTVASLYRQGSNHALIAEKKIGLFQDFLRIHYHEPGLDLTDEPTRERLAHKAGVPRSKVDELVRRINRTLTARQVSDEELLALSQAISRFHEQAA</sequence>
<dbReference type="RefSeq" id="WP_176901498.1">
    <property type="nucleotide sequence ID" value="NZ_JABKAV010000116.1"/>
</dbReference>
<evidence type="ECO:0000313" key="2">
    <source>
        <dbReference type="EMBL" id="NVO86774.1"/>
    </source>
</evidence>
<evidence type="ECO:0000313" key="3">
    <source>
        <dbReference type="Proteomes" id="UP000626554"/>
    </source>
</evidence>
<protein>
    <recommendedName>
        <fullName evidence="1">DUF4350 domain-containing protein</fullName>
    </recommendedName>
</protein>
<reference evidence="2 3" key="1">
    <citation type="submission" date="2020-05" db="EMBL/GenBank/DDBJ databases">
        <title>Hymenobacter terrestris sp. nov. and Hymenobacter lapidiphilus sp. nov., isolated from regoliths in Antarctica.</title>
        <authorList>
            <person name="Sedlacek I."/>
            <person name="Pantucek R."/>
            <person name="Zeman M."/>
            <person name="Holochova P."/>
            <person name="Kralova S."/>
            <person name="Stankova E."/>
            <person name="Sedo O."/>
            <person name="Micenkova L."/>
            <person name="Svec P."/>
            <person name="Gupta V."/>
            <person name="Sood U."/>
            <person name="Korpole U.S."/>
            <person name="Lal R."/>
        </authorList>
    </citation>
    <scope>NUCLEOTIDE SEQUENCE [LARGE SCALE GENOMIC DNA]</scope>
    <source>
        <strain evidence="2 3">P5252</strain>
    </source>
</reference>
<dbReference type="Pfam" id="PF14258">
    <property type="entry name" value="DUF4350"/>
    <property type="match status" value="1"/>
</dbReference>